<feature type="region of interest" description="Disordered" evidence="1">
    <location>
        <begin position="130"/>
        <end position="185"/>
    </location>
</feature>
<evidence type="ECO:0000313" key="2">
    <source>
        <dbReference type="EMBL" id="MFC5885215.1"/>
    </source>
</evidence>
<gene>
    <name evidence="2" type="ORF">ACFP0N_09550</name>
</gene>
<proteinExistence type="predicted"/>
<feature type="compositionally biased region" description="Acidic residues" evidence="1">
    <location>
        <begin position="174"/>
        <end position="185"/>
    </location>
</feature>
<accession>A0ABW1ETP1</accession>
<keyword evidence="3" id="KW-1185">Reference proteome</keyword>
<feature type="compositionally biased region" description="Gly residues" evidence="1">
    <location>
        <begin position="148"/>
        <end position="162"/>
    </location>
</feature>
<evidence type="ECO:0000313" key="3">
    <source>
        <dbReference type="Proteomes" id="UP001596067"/>
    </source>
</evidence>
<evidence type="ECO:0000256" key="1">
    <source>
        <dbReference type="SAM" id="MobiDB-lite"/>
    </source>
</evidence>
<name>A0ABW1ETP1_9ACTN</name>
<dbReference type="EMBL" id="JBHSOD010000008">
    <property type="protein sequence ID" value="MFC5885215.1"/>
    <property type="molecule type" value="Genomic_DNA"/>
</dbReference>
<feature type="compositionally biased region" description="Low complexity" evidence="1">
    <location>
        <begin position="138"/>
        <end position="147"/>
    </location>
</feature>
<organism evidence="2 3">
    <name type="scientific">Kitasatospora aburaviensis</name>
    <dbReference type="NCBI Taxonomy" id="67265"/>
    <lineage>
        <taxon>Bacteria</taxon>
        <taxon>Bacillati</taxon>
        <taxon>Actinomycetota</taxon>
        <taxon>Actinomycetes</taxon>
        <taxon>Kitasatosporales</taxon>
        <taxon>Streptomycetaceae</taxon>
        <taxon>Kitasatospora</taxon>
    </lineage>
</organism>
<protein>
    <submittedName>
        <fullName evidence="2">Uncharacterized protein</fullName>
    </submittedName>
</protein>
<dbReference type="Proteomes" id="UP001596067">
    <property type="component" value="Unassembled WGS sequence"/>
</dbReference>
<dbReference type="RefSeq" id="WP_313762021.1">
    <property type="nucleotide sequence ID" value="NZ_BAAAVH010000077.1"/>
</dbReference>
<comment type="caution">
    <text evidence="2">The sequence shown here is derived from an EMBL/GenBank/DDBJ whole genome shotgun (WGS) entry which is preliminary data.</text>
</comment>
<sequence>MTQPRQLGYSDELLADGTVHRRYEDGRSEWRHRGAAGLVHWNDSTGRAGTDEPLGRDLVKRTRDDGFTEYGRDIGYGRTVWARGELVTVNRTAFRGRLGVVLGALGVAGAAAVAVSQFPPLELGPDEEEALRQEAARARAANANSSSGGDGSGSSGDGGGDSGTDYADDHDWDGSGDDGWDGDFG</sequence>
<reference evidence="3" key="1">
    <citation type="journal article" date="2019" name="Int. J. Syst. Evol. Microbiol.">
        <title>The Global Catalogue of Microorganisms (GCM) 10K type strain sequencing project: providing services to taxonomists for standard genome sequencing and annotation.</title>
        <authorList>
            <consortium name="The Broad Institute Genomics Platform"/>
            <consortium name="The Broad Institute Genome Sequencing Center for Infectious Disease"/>
            <person name="Wu L."/>
            <person name="Ma J."/>
        </authorList>
    </citation>
    <scope>NUCLEOTIDE SEQUENCE [LARGE SCALE GENOMIC DNA]</scope>
    <source>
        <strain evidence="3">CGMCC 4.1469</strain>
    </source>
</reference>